<dbReference type="PANTHER" id="PTHR30290:SF83">
    <property type="entry name" value="ABC TRANSPORTER SUBSTRATE-BINDING PROTEIN"/>
    <property type="match status" value="1"/>
</dbReference>
<dbReference type="Gene3D" id="3.40.190.10">
    <property type="entry name" value="Periplasmic binding protein-like II"/>
    <property type="match status" value="1"/>
</dbReference>
<dbReference type="PROSITE" id="PS51257">
    <property type="entry name" value="PROKAR_LIPOPROTEIN"/>
    <property type="match status" value="1"/>
</dbReference>
<dbReference type="EMBL" id="BAAAZO010000008">
    <property type="protein sequence ID" value="GAA3621415.1"/>
    <property type="molecule type" value="Genomic_DNA"/>
</dbReference>
<evidence type="ECO:0000313" key="5">
    <source>
        <dbReference type="Proteomes" id="UP001501074"/>
    </source>
</evidence>
<feature type="chain" id="PRO_5046767345" evidence="2">
    <location>
        <begin position="28"/>
        <end position="559"/>
    </location>
</feature>
<dbReference type="InterPro" id="IPR000914">
    <property type="entry name" value="SBP_5_dom"/>
</dbReference>
<dbReference type="PIRSF" id="PIRSF002741">
    <property type="entry name" value="MppA"/>
    <property type="match status" value="1"/>
</dbReference>
<evidence type="ECO:0000256" key="1">
    <source>
        <dbReference type="SAM" id="MobiDB-lite"/>
    </source>
</evidence>
<protein>
    <submittedName>
        <fullName evidence="4">ABC transporter substrate-binding protein</fullName>
    </submittedName>
</protein>
<comment type="caution">
    <text evidence="4">The sequence shown here is derived from an EMBL/GenBank/DDBJ whole genome shotgun (WGS) entry which is preliminary data.</text>
</comment>
<dbReference type="Pfam" id="PF00496">
    <property type="entry name" value="SBP_bac_5"/>
    <property type="match status" value="1"/>
</dbReference>
<dbReference type="InterPro" id="IPR039424">
    <property type="entry name" value="SBP_5"/>
</dbReference>
<evidence type="ECO:0000259" key="3">
    <source>
        <dbReference type="Pfam" id="PF00496"/>
    </source>
</evidence>
<dbReference type="PANTHER" id="PTHR30290">
    <property type="entry name" value="PERIPLASMIC BINDING COMPONENT OF ABC TRANSPORTER"/>
    <property type="match status" value="1"/>
</dbReference>
<evidence type="ECO:0000256" key="2">
    <source>
        <dbReference type="SAM" id="SignalP"/>
    </source>
</evidence>
<feature type="compositionally biased region" description="Polar residues" evidence="1">
    <location>
        <begin position="229"/>
        <end position="243"/>
    </location>
</feature>
<feature type="domain" description="Solute-binding protein family 5" evidence="3">
    <location>
        <begin position="90"/>
        <end position="474"/>
    </location>
</feature>
<gene>
    <name evidence="4" type="ORF">GCM10022223_42870</name>
</gene>
<dbReference type="Gene3D" id="3.10.105.10">
    <property type="entry name" value="Dipeptide-binding Protein, Domain 3"/>
    <property type="match status" value="1"/>
</dbReference>
<feature type="signal peptide" evidence="2">
    <location>
        <begin position="1"/>
        <end position="27"/>
    </location>
</feature>
<name>A0ABP6ZWC7_9ACTN</name>
<dbReference type="RefSeq" id="WP_231487081.1">
    <property type="nucleotide sequence ID" value="NZ_BAAAZO010000008.1"/>
</dbReference>
<organism evidence="4 5">
    <name type="scientific">Kineosporia mesophila</name>
    <dbReference type="NCBI Taxonomy" id="566012"/>
    <lineage>
        <taxon>Bacteria</taxon>
        <taxon>Bacillati</taxon>
        <taxon>Actinomycetota</taxon>
        <taxon>Actinomycetes</taxon>
        <taxon>Kineosporiales</taxon>
        <taxon>Kineosporiaceae</taxon>
        <taxon>Kineosporia</taxon>
    </lineage>
</organism>
<feature type="region of interest" description="Disordered" evidence="1">
    <location>
        <begin position="202"/>
        <end position="248"/>
    </location>
</feature>
<keyword evidence="2" id="KW-0732">Signal</keyword>
<sequence length="559" mass="59637">MSRRPSLSVAAVAVAAALALTACNANSDSDTAGQSTTSSTQKGGELTILTSSSTVTLDPAKSSNLAITTLGLFNRRLTSWEIEPGKTAQAVPDLATDTGTPSDDGKTWTYHLKSGLKFSDGSPITSQDVKYGVERSFAPELSGGLGYHKSLLEDGEKYQGPYTDGDLDSIETPDDTTIVFHLNVSYGDWPWIVSMPAFSPVPKSADAKPQEYGQHPVSSGPYQVDSYKEGSTLSLSRNPNWDQSTDEVRTAGPDKITFQLGQDDTVAAQKLIADSGDDKNAFQASFVPPAQLSQIQSNADAKSRLVTSDAGALAYLAINVKHKPLDDLKVRQALEYAVDKKAFQIAVGGSIGGEPATTLITPGIAGRQDYDLYPAGESGDVDKAKQLLADAGNPKLSLTLLVESDPVEVLKAQAIQQGLKRAGIEVTIKSEESDAWYADVTSDKGDYDLALASWQPDFPSANGNIQPLFASSEIGGGGFNLSRYSEPEVDDLIQQASAATDPAQAEKLWAQADKRILQDAPVVPLLFKKNSFLHGSNVQNFFVTPFPAYPNYLKVSLSK</sequence>
<reference evidence="5" key="1">
    <citation type="journal article" date="2019" name="Int. J. Syst. Evol. Microbiol.">
        <title>The Global Catalogue of Microorganisms (GCM) 10K type strain sequencing project: providing services to taxonomists for standard genome sequencing and annotation.</title>
        <authorList>
            <consortium name="The Broad Institute Genomics Platform"/>
            <consortium name="The Broad Institute Genome Sequencing Center for Infectious Disease"/>
            <person name="Wu L."/>
            <person name="Ma J."/>
        </authorList>
    </citation>
    <scope>NUCLEOTIDE SEQUENCE [LARGE SCALE GENOMIC DNA]</scope>
    <source>
        <strain evidence="5">JCM 16902</strain>
    </source>
</reference>
<dbReference type="InterPro" id="IPR030678">
    <property type="entry name" value="Peptide/Ni-bd"/>
</dbReference>
<proteinExistence type="predicted"/>
<dbReference type="Proteomes" id="UP001501074">
    <property type="component" value="Unassembled WGS sequence"/>
</dbReference>
<dbReference type="CDD" id="cd08506">
    <property type="entry name" value="PBP2_clavulanate_OppA2"/>
    <property type="match status" value="1"/>
</dbReference>
<evidence type="ECO:0000313" key="4">
    <source>
        <dbReference type="EMBL" id="GAA3621415.1"/>
    </source>
</evidence>
<accession>A0ABP6ZWC7</accession>
<keyword evidence="5" id="KW-1185">Reference proteome</keyword>
<dbReference type="SUPFAM" id="SSF53850">
    <property type="entry name" value="Periplasmic binding protein-like II"/>
    <property type="match status" value="1"/>
</dbReference>